<proteinExistence type="predicted"/>
<keyword evidence="2" id="KW-1185">Reference proteome</keyword>
<dbReference type="AlphaFoldDB" id="A0A836Z5I5"/>
<name>A0A836Z5I5_9NEIS</name>
<dbReference type="Proteomes" id="UP000027170">
    <property type="component" value="Unassembled WGS sequence"/>
</dbReference>
<protein>
    <submittedName>
        <fullName evidence="1">Uncharacterized protein</fullName>
    </submittedName>
</protein>
<reference evidence="1 2" key="1">
    <citation type="submission" date="2014-03" db="EMBL/GenBank/DDBJ databases">
        <title>The genomes of two eusocial bee gut symbionts.</title>
        <authorList>
            <person name="Kwong W.K."/>
            <person name="Engel P."/>
            <person name="Koch H."/>
            <person name="Moran N.A."/>
        </authorList>
    </citation>
    <scope>NUCLEOTIDE SEQUENCE [LARGE SCALE GENOMIC DNA]</scope>
    <source>
        <strain evidence="2">wkB29</strain>
    </source>
</reference>
<accession>A0A836Z5I5</accession>
<comment type="caution">
    <text evidence="1">The sequence shown here is derived from an EMBL/GenBank/DDBJ whole genome shotgun (WGS) entry which is preliminary data.</text>
</comment>
<gene>
    <name evidence="1" type="ORF">SALWKB29_0015</name>
</gene>
<organism evidence="1 2">
    <name type="scientific">Snodgrassella communis</name>
    <dbReference type="NCBI Taxonomy" id="2946699"/>
    <lineage>
        <taxon>Bacteria</taxon>
        <taxon>Pseudomonadati</taxon>
        <taxon>Pseudomonadota</taxon>
        <taxon>Betaproteobacteria</taxon>
        <taxon>Neisseriales</taxon>
        <taxon>Neisseriaceae</taxon>
        <taxon>Snodgrassella</taxon>
    </lineage>
</organism>
<sequence>MVFLQMLNKLKVDDCKLTRVVLARRLDFPLQCCHFEADVSM</sequence>
<dbReference type="EMBL" id="JFZV01000001">
    <property type="protein sequence ID" value="KDN15596.1"/>
    <property type="molecule type" value="Genomic_DNA"/>
</dbReference>
<evidence type="ECO:0000313" key="2">
    <source>
        <dbReference type="Proteomes" id="UP000027170"/>
    </source>
</evidence>
<evidence type="ECO:0000313" key="1">
    <source>
        <dbReference type="EMBL" id="KDN15596.1"/>
    </source>
</evidence>